<dbReference type="Proteomes" id="UP000693941">
    <property type="component" value="Chromosome"/>
</dbReference>
<gene>
    <name evidence="1" type="ORF">J5U21_01520</name>
</gene>
<accession>A0A8F5BV40</accession>
<organism evidence="1 2">
    <name type="scientific">Saccharolobus shibatae</name>
    <dbReference type="NCBI Taxonomy" id="2286"/>
    <lineage>
        <taxon>Archaea</taxon>
        <taxon>Thermoproteota</taxon>
        <taxon>Thermoprotei</taxon>
        <taxon>Sulfolobales</taxon>
        <taxon>Sulfolobaceae</taxon>
        <taxon>Saccharolobus</taxon>
    </lineage>
</organism>
<name>A0A8F5BV40_9CREN</name>
<sequence>MKFLIIKSIALATLSHEEWSLMNSFSLASENISSIFLLLRLAISLVFCTKDVISNSLIKNTGLNL</sequence>
<dbReference type="EMBL" id="CP077715">
    <property type="protein sequence ID" value="QXJ31869.1"/>
    <property type="molecule type" value="Genomic_DNA"/>
</dbReference>
<evidence type="ECO:0000313" key="1">
    <source>
        <dbReference type="EMBL" id="QXJ31869.1"/>
    </source>
</evidence>
<reference evidence="1" key="1">
    <citation type="journal article" date="2021" name="Environ. Microbiol.">
        <title>New insights into the diversity and evolution of the archaeal mobilome from three complete genomes of Saccharolobus shibatae.</title>
        <authorList>
            <person name="Medvedeva S."/>
            <person name="Brandt D."/>
            <person name="Cvirkaite-Krupovic V."/>
            <person name="Liu Y."/>
            <person name="Severinov K."/>
            <person name="Ishino S."/>
            <person name="Ishino Y."/>
            <person name="Prangishvili D."/>
            <person name="Kalinowski J."/>
            <person name="Krupovic M."/>
        </authorList>
    </citation>
    <scope>NUCLEOTIDE SEQUENCE</scope>
    <source>
        <strain evidence="1">BEU9</strain>
    </source>
</reference>
<evidence type="ECO:0000313" key="2">
    <source>
        <dbReference type="Proteomes" id="UP000693941"/>
    </source>
</evidence>
<dbReference type="AlphaFoldDB" id="A0A8F5BV40"/>
<proteinExistence type="predicted"/>
<protein>
    <submittedName>
        <fullName evidence="1">Uncharacterized protein</fullName>
    </submittedName>
</protein>